<comment type="similarity">
    <text evidence="1">Belongs to the oxygen-dependent FAD-linked oxidoreductase family.</text>
</comment>
<evidence type="ECO:0000256" key="2">
    <source>
        <dbReference type="ARBA" id="ARBA00022630"/>
    </source>
</evidence>
<gene>
    <name evidence="7" type="ORF">CLAFUR5_12891</name>
</gene>
<protein>
    <submittedName>
        <fullName evidence="7">FAD-dependent monooxygenase sdcF</fullName>
    </submittedName>
</protein>
<dbReference type="KEGG" id="ffu:CLAFUR5_12891"/>
<dbReference type="InterPro" id="IPR050416">
    <property type="entry name" value="FAD-linked_Oxidoreductase"/>
</dbReference>
<keyword evidence="7" id="KW-0503">Monooxygenase</keyword>
<dbReference type="SUPFAM" id="SSF56176">
    <property type="entry name" value="FAD-binding/transporter-associated domain-like"/>
    <property type="match status" value="1"/>
</dbReference>
<dbReference type="Pfam" id="PF08031">
    <property type="entry name" value="BBE"/>
    <property type="match status" value="1"/>
</dbReference>
<dbReference type="InterPro" id="IPR016169">
    <property type="entry name" value="FAD-bd_PCMH_sub2"/>
</dbReference>
<keyword evidence="2" id="KW-0285">Flavoprotein</keyword>
<accession>A0A9Q8PJN6</accession>
<evidence type="ECO:0000256" key="3">
    <source>
        <dbReference type="ARBA" id="ARBA00022827"/>
    </source>
</evidence>
<feature type="chain" id="PRO_5040387870" evidence="5">
    <location>
        <begin position="20"/>
        <end position="501"/>
    </location>
</feature>
<proteinExistence type="inferred from homology"/>
<keyword evidence="5" id="KW-0732">Signal</keyword>
<evidence type="ECO:0000256" key="5">
    <source>
        <dbReference type="SAM" id="SignalP"/>
    </source>
</evidence>
<keyword evidence="4" id="KW-0560">Oxidoreductase</keyword>
<name>A0A9Q8PJN6_PASFU</name>
<reference evidence="7" key="2">
    <citation type="journal article" date="2022" name="Microb. Genom.">
        <title>A chromosome-scale genome assembly of the tomato pathogen Cladosporium fulvum reveals a compartmentalized genome architecture and the presence of a dispensable chromosome.</title>
        <authorList>
            <person name="Zaccaron A.Z."/>
            <person name="Chen L.H."/>
            <person name="Samaras A."/>
            <person name="Stergiopoulos I."/>
        </authorList>
    </citation>
    <scope>NUCLEOTIDE SEQUENCE</scope>
    <source>
        <strain evidence="7">Race5_Kim</strain>
    </source>
</reference>
<evidence type="ECO:0000256" key="4">
    <source>
        <dbReference type="ARBA" id="ARBA00023002"/>
    </source>
</evidence>
<evidence type="ECO:0000313" key="7">
    <source>
        <dbReference type="EMBL" id="UJO23642.1"/>
    </source>
</evidence>
<dbReference type="Pfam" id="PF01565">
    <property type="entry name" value="FAD_binding_4"/>
    <property type="match status" value="1"/>
</dbReference>
<dbReference type="GO" id="GO:0071949">
    <property type="term" value="F:FAD binding"/>
    <property type="evidence" value="ECO:0007669"/>
    <property type="project" value="InterPro"/>
</dbReference>
<dbReference type="PANTHER" id="PTHR42973">
    <property type="entry name" value="BINDING OXIDOREDUCTASE, PUTATIVE (AFU_ORTHOLOGUE AFUA_1G17690)-RELATED"/>
    <property type="match status" value="1"/>
</dbReference>
<dbReference type="RefSeq" id="XP_047768008.1">
    <property type="nucleotide sequence ID" value="XM_047912039.1"/>
</dbReference>
<sequence>MRDLTAIAAVLFLLPGSFALQKHLQGNDCCNVLREAGVGNIFLPQSKNYTERVHSYWSLTSQLEPNCFVLPGNAEEVSTIVKTLVEKTKCEFAVRSGGHSSNAGYNNILNGVTIDLSRINSTTYNNATQIASVGPGARWLGVYRTMDALDRGIQGGAIGTVGVGGLLLGGGFANYAYQRGLATDDIVNFEVVLANGSIVQANATHNQDLWRTLKGGGSGFGIVTRYDMYTFERPLMWSSYREFSASEELDEAHIRGLKHWTDNEEAYKSGAAYVWWTYRPADNDTILIAMVGDTSGQANPPAAQEFLNISGAKTESGGLTNMSQEALATQAEGYRNIWWTLTLKNEEHAIRKAVHLHHQLVSEMLRDSVNLDFETQAYFQPLPIIMAQRAAEKGGNTLGLDRIGNNSVILLASLAVNGVDQEALGRQKMYAWLRALEQYTEATGTMVEYKYMNYADATQDVLKSYGRENVKRMQRVSSKYDPEGVFQTRAPGGFKLPWGFE</sequence>
<dbReference type="InterPro" id="IPR006094">
    <property type="entry name" value="Oxid_FAD_bind_N"/>
</dbReference>
<reference evidence="7" key="1">
    <citation type="submission" date="2021-12" db="EMBL/GenBank/DDBJ databases">
        <authorList>
            <person name="Zaccaron A."/>
            <person name="Stergiopoulos I."/>
        </authorList>
    </citation>
    <scope>NUCLEOTIDE SEQUENCE</scope>
    <source>
        <strain evidence="7">Race5_Kim</strain>
    </source>
</reference>
<dbReference type="Gene3D" id="3.30.465.10">
    <property type="match status" value="2"/>
</dbReference>
<dbReference type="GeneID" id="71992769"/>
<dbReference type="InterPro" id="IPR016166">
    <property type="entry name" value="FAD-bd_PCMH"/>
</dbReference>
<keyword evidence="3" id="KW-0274">FAD</keyword>
<dbReference type="InterPro" id="IPR012951">
    <property type="entry name" value="BBE"/>
</dbReference>
<feature type="signal peptide" evidence="5">
    <location>
        <begin position="1"/>
        <end position="19"/>
    </location>
</feature>
<dbReference type="InterPro" id="IPR036318">
    <property type="entry name" value="FAD-bd_PCMH-like_sf"/>
</dbReference>
<dbReference type="PANTHER" id="PTHR42973:SF53">
    <property type="entry name" value="FAD-BINDING PCMH-TYPE DOMAIN-CONTAINING PROTEIN-RELATED"/>
    <property type="match status" value="1"/>
</dbReference>
<organism evidence="7 8">
    <name type="scientific">Passalora fulva</name>
    <name type="common">Tomato leaf mold</name>
    <name type="synonym">Cladosporium fulvum</name>
    <dbReference type="NCBI Taxonomy" id="5499"/>
    <lineage>
        <taxon>Eukaryota</taxon>
        <taxon>Fungi</taxon>
        <taxon>Dikarya</taxon>
        <taxon>Ascomycota</taxon>
        <taxon>Pezizomycotina</taxon>
        <taxon>Dothideomycetes</taxon>
        <taxon>Dothideomycetidae</taxon>
        <taxon>Mycosphaerellales</taxon>
        <taxon>Mycosphaerellaceae</taxon>
        <taxon>Fulvia</taxon>
    </lineage>
</organism>
<feature type="domain" description="FAD-binding PCMH-type" evidence="6">
    <location>
        <begin position="61"/>
        <end position="233"/>
    </location>
</feature>
<dbReference type="OrthoDB" id="2151789at2759"/>
<dbReference type="EMBL" id="CP090173">
    <property type="protein sequence ID" value="UJO23642.1"/>
    <property type="molecule type" value="Genomic_DNA"/>
</dbReference>
<dbReference type="AlphaFoldDB" id="A0A9Q8PJN6"/>
<evidence type="ECO:0000259" key="6">
    <source>
        <dbReference type="PROSITE" id="PS51387"/>
    </source>
</evidence>
<dbReference type="Gene3D" id="3.40.462.20">
    <property type="match status" value="1"/>
</dbReference>
<dbReference type="PROSITE" id="PS51387">
    <property type="entry name" value="FAD_PCMH"/>
    <property type="match status" value="1"/>
</dbReference>
<dbReference type="GO" id="GO:0004497">
    <property type="term" value="F:monooxygenase activity"/>
    <property type="evidence" value="ECO:0007669"/>
    <property type="project" value="UniProtKB-KW"/>
</dbReference>
<evidence type="ECO:0000256" key="1">
    <source>
        <dbReference type="ARBA" id="ARBA00005466"/>
    </source>
</evidence>
<dbReference type="Proteomes" id="UP000756132">
    <property type="component" value="Chromosome 11"/>
</dbReference>
<keyword evidence="8" id="KW-1185">Reference proteome</keyword>
<evidence type="ECO:0000313" key="8">
    <source>
        <dbReference type="Proteomes" id="UP000756132"/>
    </source>
</evidence>